<dbReference type="GO" id="GO:0030267">
    <property type="term" value="F:glyoxylate reductase (NADPH) activity"/>
    <property type="evidence" value="ECO:0007669"/>
    <property type="project" value="TreeGrafter"/>
</dbReference>
<dbReference type="SUPFAM" id="SSF51735">
    <property type="entry name" value="NAD(P)-binding Rossmann-fold domains"/>
    <property type="match status" value="1"/>
</dbReference>
<comment type="caution">
    <text evidence="6">The sequence shown here is derived from an EMBL/GenBank/DDBJ whole genome shotgun (WGS) entry which is preliminary data.</text>
</comment>
<sequence length="355" mass="39032">MYFLPMSRLNFLKATRVRNYVAMTPTKPLVLFFSPVRHALSTYEKLQQVAQTEVVTSQSREEFFHDLATKYQDAFTIYRTSASGSVAGKFDSDFIDHLPTSCRYICHNGAGYDPIDTTACAKRGIIVTNAPDPVTDATADLAIFLLLGALRQLSPAISSLRAGKFKQGVSFGHDPQNKTLGILGMGRIGRAIKSRCDPFGLKIIYHNRNPLPSDAAAGAEYVSFEQLLTTSDIISVNVPLTPETRHLIGAKEIAMMKPGVVIINTARGAIIDEAAMADGLESDHIGAVGLDVYEEEPKINEKLLKQERALLVPHVGTHTTETLAKMESWAMENVRRSITGEELLSPVPEHRHLVQ</sequence>
<name>A0A9W4HNC5_PENOL</name>
<dbReference type="Pfam" id="PF02826">
    <property type="entry name" value="2-Hacid_dh_C"/>
    <property type="match status" value="1"/>
</dbReference>
<keyword evidence="7" id="KW-1185">Reference proteome</keyword>
<accession>A0A9W4HNC5</accession>
<protein>
    <recommendedName>
        <fullName evidence="8">2-hydroxyacid dehydrogenase</fullName>
    </recommendedName>
</protein>
<evidence type="ECO:0000259" key="4">
    <source>
        <dbReference type="Pfam" id="PF00389"/>
    </source>
</evidence>
<evidence type="ECO:0000256" key="1">
    <source>
        <dbReference type="ARBA" id="ARBA00005854"/>
    </source>
</evidence>
<proteinExistence type="inferred from homology"/>
<gene>
    <name evidence="6" type="ORF">POLS_LOCUS3718</name>
</gene>
<dbReference type="FunFam" id="3.40.50.720:FF:000026">
    <property type="entry name" value="Glyoxylate/hydroxypyruvate reductase B"/>
    <property type="match status" value="1"/>
</dbReference>
<feature type="domain" description="D-isomer specific 2-hydroxyacid dehydrogenase NAD-binding" evidence="5">
    <location>
        <begin position="144"/>
        <end position="316"/>
    </location>
</feature>
<feature type="domain" description="D-isomer specific 2-hydroxyacid dehydrogenase catalytic" evidence="4">
    <location>
        <begin position="30"/>
        <end position="347"/>
    </location>
</feature>
<comment type="similarity">
    <text evidence="1 3">Belongs to the D-isomer specific 2-hydroxyacid dehydrogenase family.</text>
</comment>
<dbReference type="GO" id="GO:0016618">
    <property type="term" value="F:hydroxypyruvate reductase [NAD(P)H] activity"/>
    <property type="evidence" value="ECO:0007669"/>
    <property type="project" value="TreeGrafter"/>
</dbReference>
<dbReference type="GO" id="GO:0005829">
    <property type="term" value="C:cytosol"/>
    <property type="evidence" value="ECO:0007669"/>
    <property type="project" value="TreeGrafter"/>
</dbReference>
<dbReference type="Proteomes" id="UP001153618">
    <property type="component" value="Unassembled WGS sequence"/>
</dbReference>
<evidence type="ECO:0000259" key="5">
    <source>
        <dbReference type="Pfam" id="PF02826"/>
    </source>
</evidence>
<evidence type="ECO:0000313" key="6">
    <source>
        <dbReference type="EMBL" id="CAG8067416.1"/>
    </source>
</evidence>
<dbReference type="CDD" id="cd12168">
    <property type="entry name" value="Mand_dh_like"/>
    <property type="match status" value="1"/>
</dbReference>
<evidence type="ECO:0008006" key="8">
    <source>
        <dbReference type="Google" id="ProtNLM"/>
    </source>
</evidence>
<dbReference type="PANTHER" id="PTHR10996">
    <property type="entry name" value="2-HYDROXYACID DEHYDROGENASE-RELATED"/>
    <property type="match status" value="1"/>
</dbReference>
<dbReference type="PROSITE" id="PS00671">
    <property type="entry name" value="D_2_HYDROXYACID_DH_3"/>
    <property type="match status" value="1"/>
</dbReference>
<dbReference type="InterPro" id="IPR050223">
    <property type="entry name" value="D-isomer_2-hydroxyacid_DH"/>
</dbReference>
<dbReference type="EMBL" id="CAJVOS010000018">
    <property type="protein sequence ID" value="CAG8067416.1"/>
    <property type="molecule type" value="Genomic_DNA"/>
</dbReference>
<dbReference type="OrthoDB" id="9991913at2759"/>
<evidence type="ECO:0000256" key="3">
    <source>
        <dbReference type="RuleBase" id="RU003719"/>
    </source>
</evidence>
<dbReference type="Pfam" id="PF00389">
    <property type="entry name" value="2-Hacid_dh"/>
    <property type="match status" value="1"/>
</dbReference>
<dbReference type="InterPro" id="IPR006140">
    <property type="entry name" value="D-isomer_DH_NAD-bd"/>
</dbReference>
<organism evidence="6 7">
    <name type="scientific">Penicillium olsonii</name>
    <dbReference type="NCBI Taxonomy" id="99116"/>
    <lineage>
        <taxon>Eukaryota</taxon>
        <taxon>Fungi</taxon>
        <taxon>Dikarya</taxon>
        <taxon>Ascomycota</taxon>
        <taxon>Pezizomycotina</taxon>
        <taxon>Eurotiomycetes</taxon>
        <taxon>Eurotiomycetidae</taxon>
        <taxon>Eurotiales</taxon>
        <taxon>Aspergillaceae</taxon>
        <taxon>Penicillium</taxon>
    </lineage>
</organism>
<dbReference type="PROSITE" id="PS00065">
    <property type="entry name" value="D_2_HYDROXYACID_DH_1"/>
    <property type="match status" value="1"/>
</dbReference>
<dbReference type="InterPro" id="IPR006139">
    <property type="entry name" value="D-isomer_2_OHA_DH_cat_dom"/>
</dbReference>
<dbReference type="Gene3D" id="3.40.50.720">
    <property type="entry name" value="NAD(P)-binding Rossmann-like Domain"/>
    <property type="match status" value="2"/>
</dbReference>
<dbReference type="InterPro" id="IPR036291">
    <property type="entry name" value="NAD(P)-bd_dom_sf"/>
</dbReference>
<dbReference type="AlphaFoldDB" id="A0A9W4HNC5"/>
<evidence type="ECO:0000313" key="7">
    <source>
        <dbReference type="Proteomes" id="UP001153618"/>
    </source>
</evidence>
<reference evidence="6" key="1">
    <citation type="submission" date="2021-07" db="EMBL/GenBank/DDBJ databases">
        <authorList>
            <person name="Branca A.L. A."/>
        </authorList>
    </citation>
    <scope>NUCLEOTIDE SEQUENCE</scope>
</reference>
<keyword evidence="2 3" id="KW-0560">Oxidoreductase</keyword>
<dbReference type="PROSITE" id="PS00670">
    <property type="entry name" value="D_2_HYDROXYACID_DH_2"/>
    <property type="match status" value="1"/>
</dbReference>
<dbReference type="GO" id="GO:0051287">
    <property type="term" value="F:NAD binding"/>
    <property type="evidence" value="ECO:0007669"/>
    <property type="project" value="InterPro"/>
</dbReference>
<dbReference type="InterPro" id="IPR029753">
    <property type="entry name" value="D-isomer_DH_CS"/>
</dbReference>
<dbReference type="PANTHER" id="PTHR10996:SF269">
    <property type="entry name" value="HYPOTHETICAL D-ISOMER SPECIFIC 2-HYDROXYACID DEHYDROGENASE (EUROFUNG)"/>
    <property type="match status" value="1"/>
</dbReference>
<evidence type="ECO:0000256" key="2">
    <source>
        <dbReference type="ARBA" id="ARBA00023002"/>
    </source>
</evidence>
<dbReference type="InterPro" id="IPR029752">
    <property type="entry name" value="D-isomer_DH_CS1"/>
</dbReference>
<dbReference type="SUPFAM" id="SSF52283">
    <property type="entry name" value="Formate/glycerate dehydrogenase catalytic domain-like"/>
    <property type="match status" value="1"/>
</dbReference>